<evidence type="ECO:0000256" key="1">
    <source>
        <dbReference type="SAM" id="MobiDB-lite"/>
    </source>
</evidence>
<feature type="compositionally biased region" description="Low complexity" evidence="1">
    <location>
        <begin position="1"/>
        <end position="19"/>
    </location>
</feature>
<protein>
    <submittedName>
        <fullName evidence="2">Uncharacterized protein</fullName>
    </submittedName>
</protein>
<feature type="compositionally biased region" description="Basic residues" evidence="1">
    <location>
        <begin position="361"/>
        <end position="373"/>
    </location>
</feature>
<gene>
    <name evidence="2" type="ORF">BDW59DRAFT_155921</name>
</gene>
<comment type="caution">
    <text evidence="2">The sequence shown here is derived from an EMBL/GenBank/DDBJ whole genome shotgun (WGS) entry which is preliminary data.</text>
</comment>
<organism evidence="2 3">
    <name type="scientific">Aspergillus cavernicola</name>
    <dbReference type="NCBI Taxonomy" id="176166"/>
    <lineage>
        <taxon>Eukaryota</taxon>
        <taxon>Fungi</taxon>
        <taxon>Dikarya</taxon>
        <taxon>Ascomycota</taxon>
        <taxon>Pezizomycotina</taxon>
        <taxon>Eurotiomycetes</taxon>
        <taxon>Eurotiomycetidae</taxon>
        <taxon>Eurotiales</taxon>
        <taxon>Aspergillaceae</taxon>
        <taxon>Aspergillus</taxon>
        <taxon>Aspergillus subgen. Nidulantes</taxon>
    </lineage>
</organism>
<feature type="compositionally biased region" description="Low complexity" evidence="1">
    <location>
        <begin position="143"/>
        <end position="153"/>
    </location>
</feature>
<feature type="compositionally biased region" description="Polar residues" evidence="1">
    <location>
        <begin position="211"/>
        <end position="269"/>
    </location>
</feature>
<name>A0ABR4J5M6_9EURO</name>
<evidence type="ECO:0000313" key="3">
    <source>
        <dbReference type="Proteomes" id="UP001610335"/>
    </source>
</evidence>
<evidence type="ECO:0000313" key="2">
    <source>
        <dbReference type="EMBL" id="KAL2835097.1"/>
    </source>
</evidence>
<feature type="compositionally biased region" description="Basic and acidic residues" evidence="1">
    <location>
        <begin position="35"/>
        <end position="45"/>
    </location>
</feature>
<dbReference type="InterPro" id="IPR018809">
    <property type="entry name" value="DUF2406"/>
</dbReference>
<dbReference type="PANTHER" id="PTHR28186">
    <property type="entry name" value="MEIOTICALLY UP-REGULATED GENE 9 PROTEIN"/>
    <property type="match status" value="1"/>
</dbReference>
<feature type="compositionally biased region" description="Polar residues" evidence="1">
    <location>
        <begin position="345"/>
        <end position="358"/>
    </location>
</feature>
<keyword evidence="3" id="KW-1185">Reference proteome</keyword>
<dbReference type="Proteomes" id="UP001610335">
    <property type="component" value="Unassembled WGS sequence"/>
</dbReference>
<feature type="compositionally biased region" description="Low complexity" evidence="1">
    <location>
        <begin position="306"/>
        <end position="321"/>
    </location>
</feature>
<dbReference type="Pfam" id="PF10295">
    <property type="entry name" value="DUF2406"/>
    <property type="match status" value="1"/>
</dbReference>
<sequence>MASSPPASPGRSRGFSSSGRSDKSHRSSGSGNKLHLTETAEEKARRNLHTKADPMLAMSEAQPNLVALEKSTLASLRALQHKDQFGNPITEPDLSNPTRPRFERPLDTIRSFEAAIYGPYSSRSGSYARTAEESNPGADYSRRSSYYNGYSNGQHNDRGGHHSGRPNYSRPNSYVDNGNGYHNGGGPPEPYPYNNQNGGRSRPRQYPRGYSDQSSHANPQSGYPQTGHAQNGHYRSSDNVTVASPSGPGSSPDQWGNSTDPSSINSSLDQYQQQQQQQEGATAETYGFQGFGPGPNIGDQELSSNAAGMAAYGQAPAPAQASDPNMGGPVGGAPLVAGRRHLQRKTLQQSASSDAGDNNTKRKSWFKRTFTKN</sequence>
<dbReference type="EMBL" id="JBFXLS010000001">
    <property type="protein sequence ID" value="KAL2835097.1"/>
    <property type="molecule type" value="Genomic_DNA"/>
</dbReference>
<feature type="region of interest" description="Disordered" evidence="1">
    <location>
        <begin position="83"/>
        <end position="373"/>
    </location>
</feature>
<feature type="region of interest" description="Disordered" evidence="1">
    <location>
        <begin position="1"/>
        <end position="57"/>
    </location>
</feature>
<accession>A0ABR4J5M6</accession>
<dbReference type="PANTHER" id="PTHR28186:SF1">
    <property type="entry name" value="MEIOTICALLY UP-REGULATED GENE 9 PROTEIN"/>
    <property type="match status" value="1"/>
</dbReference>
<proteinExistence type="predicted"/>
<reference evidence="2 3" key="1">
    <citation type="submission" date="2024-07" db="EMBL/GenBank/DDBJ databases">
        <title>Section-level genome sequencing and comparative genomics of Aspergillus sections Usti and Cavernicolus.</title>
        <authorList>
            <consortium name="Lawrence Berkeley National Laboratory"/>
            <person name="Nybo J.L."/>
            <person name="Vesth T.C."/>
            <person name="Theobald S."/>
            <person name="Frisvad J.C."/>
            <person name="Larsen T.O."/>
            <person name="Kjaerboelling I."/>
            <person name="Rothschild-Mancinelli K."/>
            <person name="Lyhne E.K."/>
            <person name="Kogle M.E."/>
            <person name="Barry K."/>
            <person name="Clum A."/>
            <person name="Na H."/>
            <person name="Ledsgaard L."/>
            <person name="Lin J."/>
            <person name="Lipzen A."/>
            <person name="Kuo A."/>
            <person name="Riley R."/>
            <person name="Mondo S."/>
            <person name="LaButti K."/>
            <person name="Haridas S."/>
            <person name="Pangalinan J."/>
            <person name="Salamov A.A."/>
            <person name="Simmons B.A."/>
            <person name="Magnuson J.K."/>
            <person name="Chen J."/>
            <person name="Drula E."/>
            <person name="Henrissat B."/>
            <person name="Wiebenga A."/>
            <person name="Lubbers R.J."/>
            <person name="Gomes A.C."/>
            <person name="Makela M.R."/>
            <person name="Stajich J."/>
            <person name="Grigoriev I.V."/>
            <person name="Mortensen U.H."/>
            <person name="De vries R.P."/>
            <person name="Baker S.E."/>
            <person name="Andersen M.R."/>
        </authorList>
    </citation>
    <scope>NUCLEOTIDE SEQUENCE [LARGE SCALE GENOMIC DNA]</scope>
    <source>
        <strain evidence="2 3">CBS 600.67</strain>
    </source>
</reference>